<dbReference type="SUPFAM" id="SSF54695">
    <property type="entry name" value="POZ domain"/>
    <property type="match status" value="1"/>
</dbReference>
<dbReference type="InterPro" id="IPR000210">
    <property type="entry name" value="BTB/POZ_dom"/>
</dbReference>
<sequence>MPTNYEISGAVDYNTSAFDAPVIDAYWQPKCDTVSDRNKFIFNRELLSDVTFVVPVSNGERLVIPAHKFILAISNPVFCAMFYGPVAETKNSVDLSHYEEVNLSGSNVLQV</sequence>
<dbReference type="Proteomes" id="UP001159428">
    <property type="component" value="Unassembled WGS sequence"/>
</dbReference>
<proteinExistence type="predicted"/>
<protein>
    <recommendedName>
        <fullName evidence="1">BTB domain-containing protein</fullName>
    </recommendedName>
</protein>
<reference evidence="2 3" key="1">
    <citation type="submission" date="2022-05" db="EMBL/GenBank/DDBJ databases">
        <authorList>
            <consortium name="Genoscope - CEA"/>
            <person name="William W."/>
        </authorList>
    </citation>
    <scope>NUCLEOTIDE SEQUENCE [LARGE SCALE GENOMIC DNA]</scope>
</reference>
<dbReference type="Gene3D" id="3.30.710.10">
    <property type="entry name" value="Potassium Channel Kv1.1, Chain A"/>
    <property type="match status" value="1"/>
</dbReference>
<feature type="domain" description="BTB" evidence="1">
    <location>
        <begin position="48"/>
        <end position="111"/>
    </location>
</feature>
<dbReference type="PANTHER" id="PTHR45774">
    <property type="entry name" value="BTB/POZ DOMAIN-CONTAINING"/>
    <property type="match status" value="1"/>
</dbReference>
<keyword evidence="3" id="KW-1185">Reference proteome</keyword>
<organism evidence="2 3">
    <name type="scientific">Pocillopora meandrina</name>
    <dbReference type="NCBI Taxonomy" id="46732"/>
    <lineage>
        <taxon>Eukaryota</taxon>
        <taxon>Metazoa</taxon>
        <taxon>Cnidaria</taxon>
        <taxon>Anthozoa</taxon>
        <taxon>Hexacorallia</taxon>
        <taxon>Scleractinia</taxon>
        <taxon>Astrocoeniina</taxon>
        <taxon>Pocilloporidae</taxon>
        <taxon>Pocillopora</taxon>
    </lineage>
</organism>
<dbReference type="AlphaFoldDB" id="A0AAU9X415"/>
<evidence type="ECO:0000313" key="2">
    <source>
        <dbReference type="EMBL" id="CAH3136468.1"/>
    </source>
</evidence>
<evidence type="ECO:0000313" key="3">
    <source>
        <dbReference type="Proteomes" id="UP001159428"/>
    </source>
</evidence>
<dbReference type="GO" id="GO:0022008">
    <property type="term" value="P:neurogenesis"/>
    <property type="evidence" value="ECO:0007669"/>
    <property type="project" value="TreeGrafter"/>
</dbReference>
<comment type="caution">
    <text evidence="2">The sequence shown here is derived from an EMBL/GenBank/DDBJ whole genome shotgun (WGS) entry which is preliminary data.</text>
</comment>
<dbReference type="GO" id="GO:0005829">
    <property type="term" value="C:cytosol"/>
    <property type="evidence" value="ECO:0007669"/>
    <property type="project" value="TreeGrafter"/>
</dbReference>
<accession>A0AAU9X415</accession>
<dbReference type="PROSITE" id="PS50097">
    <property type="entry name" value="BTB"/>
    <property type="match status" value="1"/>
</dbReference>
<dbReference type="EMBL" id="CALNXJ010000030">
    <property type="protein sequence ID" value="CAH3136468.1"/>
    <property type="molecule type" value="Genomic_DNA"/>
</dbReference>
<gene>
    <name evidence="2" type="ORF">PMEA_00017730</name>
</gene>
<dbReference type="InterPro" id="IPR011333">
    <property type="entry name" value="SKP1/BTB/POZ_sf"/>
</dbReference>
<evidence type="ECO:0000259" key="1">
    <source>
        <dbReference type="PROSITE" id="PS50097"/>
    </source>
</evidence>
<dbReference type="Pfam" id="PF00651">
    <property type="entry name" value="BTB"/>
    <property type="match status" value="1"/>
</dbReference>
<name>A0AAU9X415_9CNID</name>
<dbReference type="PANTHER" id="PTHR45774:SF3">
    <property type="entry name" value="BTB (POZ) DOMAIN-CONTAINING 2B-RELATED"/>
    <property type="match status" value="1"/>
</dbReference>